<gene>
    <name evidence="1" type="ORF">CEXT_186031</name>
</gene>
<dbReference type="AlphaFoldDB" id="A0AAV4MFX4"/>
<evidence type="ECO:0000313" key="1">
    <source>
        <dbReference type="EMBL" id="GIX71362.1"/>
    </source>
</evidence>
<protein>
    <submittedName>
        <fullName evidence="1">Uncharacterized protein</fullName>
    </submittedName>
</protein>
<keyword evidence="2" id="KW-1185">Reference proteome</keyword>
<dbReference type="EMBL" id="BPLR01019746">
    <property type="protein sequence ID" value="GIX71362.1"/>
    <property type="molecule type" value="Genomic_DNA"/>
</dbReference>
<comment type="caution">
    <text evidence="1">The sequence shown here is derived from an EMBL/GenBank/DDBJ whole genome shotgun (WGS) entry which is preliminary data.</text>
</comment>
<dbReference type="Proteomes" id="UP001054945">
    <property type="component" value="Unassembled WGS sequence"/>
</dbReference>
<reference evidence="1 2" key="1">
    <citation type="submission" date="2021-06" db="EMBL/GenBank/DDBJ databases">
        <title>Caerostris extrusa draft genome.</title>
        <authorList>
            <person name="Kono N."/>
            <person name="Arakawa K."/>
        </authorList>
    </citation>
    <scope>NUCLEOTIDE SEQUENCE [LARGE SCALE GENOMIC DNA]</scope>
</reference>
<sequence>MNWEGECNHCILPKEIVKLEEQLVLKVCESELRRRVIKIYSALESLLKATASDEEVVLSLRGSAAGPTVGSGIRSRELVSPPAKAPAEWVLSDVMRFHDLTQYQGGGLYVNLCVICPEHQTQEEGWYSRGVVEATELLVVCCLR</sequence>
<organism evidence="1 2">
    <name type="scientific">Caerostris extrusa</name>
    <name type="common">Bark spider</name>
    <name type="synonym">Caerostris bankana</name>
    <dbReference type="NCBI Taxonomy" id="172846"/>
    <lineage>
        <taxon>Eukaryota</taxon>
        <taxon>Metazoa</taxon>
        <taxon>Ecdysozoa</taxon>
        <taxon>Arthropoda</taxon>
        <taxon>Chelicerata</taxon>
        <taxon>Arachnida</taxon>
        <taxon>Araneae</taxon>
        <taxon>Araneomorphae</taxon>
        <taxon>Entelegynae</taxon>
        <taxon>Araneoidea</taxon>
        <taxon>Araneidae</taxon>
        <taxon>Caerostris</taxon>
    </lineage>
</organism>
<evidence type="ECO:0000313" key="2">
    <source>
        <dbReference type="Proteomes" id="UP001054945"/>
    </source>
</evidence>
<accession>A0AAV4MFX4</accession>
<name>A0AAV4MFX4_CAEEX</name>
<proteinExistence type="predicted"/>